<evidence type="ECO:0000313" key="2">
    <source>
        <dbReference type="EMBL" id="KKT78864.1"/>
    </source>
</evidence>
<accession>A0A0G1N3S5</accession>
<feature type="transmembrane region" description="Helical" evidence="1">
    <location>
        <begin position="6"/>
        <end position="34"/>
    </location>
</feature>
<reference evidence="2 3" key="1">
    <citation type="journal article" date="2015" name="Nature">
        <title>rRNA introns, odd ribosomes, and small enigmatic genomes across a large radiation of phyla.</title>
        <authorList>
            <person name="Brown C.T."/>
            <person name="Hug L.A."/>
            <person name="Thomas B.C."/>
            <person name="Sharon I."/>
            <person name="Castelle C.J."/>
            <person name="Singh A."/>
            <person name="Wilkins M.J."/>
            <person name="Williams K.H."/>
            <person name="Banfield J.F."/>
        </authorList>
    </citation>
    <scope>NUCLEOTIDE SEQUENCE [LARGE SCALE GENOMIC DNA]</scope>
</reference>
<feature type="transmembrane region" description="Helical" evidence="1">
    <location>
        <begin position="74"/>
        <end position="94"/>
    </location>
</feature>
<name>A0A0G1N3S5_9BACT</name>
<feature type="transmembrane region" description="Helical" evidence="1">
    <location>
        <begin position="135"/>
        <end position="161"/>
    </location>
</feature>
<comment type="caution">
    <text evidence="2">The sequence shown here is derived from an EMBL/GenBank/DDBJ whole genome shotgun (WGS) entry which is preliminary data.</text>
</comment>
<dbReference type="Proteomes" id="UP000034889">
    <property type="component" value="Unassembled WGS sequence"/>
</dbReference>
<protein>
    <recommendedName>
        <fullName evidence="4">Cytochrome c biogenesis protein, transmembrane region</fullName>
    </recommendedName>
</protein>
<dbReference type="AlphaFoldDB" id="A0A0G1N3S5"/>
<keyword evidence="1" id="KW-1133">Transmembrane helix</keyword>
<gene>
    <name evidence="2" type="ORF">UW74_C0012G0005</name>
</gene>
<evidence type="ECO:0000313" key="3">
    <source>
        <dbReference type="Proteomes" id="UP000034889"/>
    </source>
</evidence>
<keyword evidence="1" id="KW-0472">Membrane</keyword>
<sequence>MFGQELTLGIIISAALIDSINPCVFGVLIFLIAFMTKIFKSSSKMLLGGLLYASIVYITYLLLGLGILKFALSTGIASAFYWIAALIAIIAGLFEIKDYFWYGKGFSLQMIPGGATRIKAYTNWIAKMEGRHPALLFLTTALLGVFVVLVELPCTGAPYLAILGLLSKGAYSAAVPLLLLYNLVFIFPLLFIIGAAYFGTSSERMEKWRKEHRGLMRLGIGLALLALGFYMIYSLNPVF</sequence>
<keyword evidence="1" id="KW-0812">Transmembrane</keyword>
<feature type="transmembrane region" description="Helical" evidence="1">
    <location>
        <begin position="46"/>
        <end position="68"/>
    </location>
</feature>
<proteinExistence type="predicted"/>
<feature type="transmembrane region" description="Helical" evidence="1">
    <location>
        <begin position="173"/>
        <end position="198"/>
    </location>
</feature>
<evidence type="ECO:0008006" key="4">
    <source>
        <dbReference type="Google" id="ProtNLM"/>
    </source>
</evidence>
<feature type="transmembrane region" description="Helical" evidence="1">
    <location>
        <begin position="218"/>
        <end position="235"/>
    </location>
</feature>
<evidence type="ECO:0000256" key="1">
    <source>
        <dbReference type="SAM" id="Phobius"/>
    </source>
</evidence>
<organism evidence="2 3">
    <name type="scientific">Candidatus Giovannonibacteria bacterium GW2011_GWC2_44_8</name>
    <dbReference type="NCBI Taxonomy" id="1618657"/>
    <lineage>
        <taxon>Bacteria</taxon>
        <taxon>Candidatus Giovannoniibacteriota</taxon>
    </lineage>
</organism>
<dbReference type="EMBL" id="LCJM01000012">
    <property type="protein sequence ID" value="KKT78864.1"/>
    <property type="molecule type" value="Genomic_DNA"/>
</dbReference>